<comment type="similarity">
    <text evidence="1">Belongs to the bacterial solute-binding protein 1 family.</text>
</comment>
<feature type="binding site" evidence="8">
    <location>
        <position position="225"/>
    </location>
    <ligand>
        <name>Fe cation</name>
        <dbReference type="ChEBI" id="CHEBI:24875"/>
    </ligand>
</feature>
<dbReference type="PROSITE" id="PS01037">
    <property type="entry name" value="SBP_BACTERIAL_1"/>
    <property type="match status" value="1"/>
</dbReference>
<feature type="binding site" evidence="8">
    <location>
        <position position="224"/>
    </location>
    <ligand>
        <name>Fe cation</name>
        <dbReference type="ChEBI" id="CHEBI:24875"/>
    </ligand>
</feature>
<keyword evidence="4 8" id="KW-0479">Metal-binding</keyword>
<feature type="binding site" evidence="8">
    <location>
        <position position="40"/>
    </location>
    <ligand>
        <name>Fe cation</name>
        <dbReference type="ChEBI" id="CHEBI:24875"/>
    </ligand>
</feature>
<dbReference type="EMBL" id="JAXHOZ010000054">
    <property type="protein sequence ID" value="MDY4379021.1"/>
    <property type="molecule type" value="Genomic_DNA"/>
</dbReference>
<evidence type="ECO:0000256" key="5">
    <source>
        <dbReference type="ARBA" id="ARBA00022729"/>
    </source>
</evidence>
<evidence type="ECO:0000256" key="4">
    <source>
        <dbReference type="ARBA" id="ARBA00022723"/>
    </source>
</evidence>
<dbReference type="Gene3D" id="3.40.190.10">
    <property type="entry name" value="Periplasmic binding protein-like II"/>
    <property type="match status" value="2"/>
</dbReference>
<dbReference type="Proteomes" id="UP001269968">
    <property type="component" value="Unassembled WGS sequence"/>
</dbReference>
<keyword evidence="2" id="KW-0813">Transport</keyword>
<evidence type="ECO:0000256" key="6">
    <source>
        <dbReference type="ARBA" id="ARBA00023004"/>
    </source>
</evidence>
<feature type="binding site" evidence="8">
    <location>
        <position position="88"/>
    </location>
    <ligand>
        <name>Fe cation</name>
        <dbReference type="ChEBI" id="CHEBI:24875"/>
    </ligand>
</feature>
<evidence type="ECO:0000256" key="3">
    <source>
        <dbReference type="ARBA" id="ARBA00022496"/>
    </source>
</evidence>
<organism evidence="10 11">
    <name type="scientific">Pectobacterium brasiliense</name>
    <dbReference type="NCBI Taxonomy" id="180957"/>
    <lineage>
        <taxon>Bacteria</taxon>
        <taxon>Pseudomonadati</taxon>
        <taxon>Pseudomonadota</taxon>
        <taxon>Gammaproteobacteria</taxon>
        <taxon>Enterobacterales</taxon>
        <taxon>Pectobacteriaceae</taxon>
        <taxon>Pectobacterium</taxon>
    </lineage>
</organism>
<dbReference type="PANTHER" id="PTHR30006:SF15">
    <property type="entry name" value="IRON-UTILIZATION PERIPLASMIC PROTEIN"/>
    <property type="match status" value="1"/>
</dbReference>
<name>A0AAW9HEJ3_9GAMM</name>
<evidence type="ECO:0000256" key="7">
    <source>
        <dbReference type="ARBA" id="ARBA00023065"/>
    </source>
</evidence>
<dbReference type="PANTHER" id="PTHR30006">
    <property type="entry name" value="THIAMINE-BINDING PERIPLASMIC PROTEIN-RELATED"/>
    <property type="match status" value="1"/>
</dbReference>
<evidence type="ECO:0000313" key="10">
    <source>
        <dbReference type="EMBL" id="MDY4379021.1"/>
    </source>
</evidence>
<keyword evidence="6 8" id="KW-0408">Iron</keyword>
<evidence type="ECO:0000256" key="1">
    <source>
        <dbReference type="ARBA" id="ARBA00008520"/>
    </source>
</evidence>
<gene>
    <name evidence="10" type="ORF">SOV92_14475</name>
</gene>
<dbReference type="Pfam" id="PF13343">
    <property type="entry name" value="SBP_bac_6"/>
    <property type="match status" value="1"/>
</dbReference>
<dbReference type="RefSeq" id="WP_320714617.1">
    <property type="nucleotide sequence ID" value="NZ_JAXHOU010000002.1"/>
</dbReference>
<evidence type="ECO:0000256" key="9">
    <source>
        <dbReference type="SAM" id="SignalP"/>
    </source>
</evidence>
<dbReference type="AlphaFoldDB" id="A0AAW9HEJ3"/>
<dbReference type="GO" id="GO:0046872">
    <property type="term" value="F:metal ion binding"/>
    <property type="evidence" value="ECO:0007669"/>
    <property type="project" value="UniProtKB-KW"/>
</dbReference>
<accession>A0AAW9HEJ3</accession>
<proteinExistence type="inferred from homology"/>
<dbReference type="InterPro" id="IPR006061">
    <property type="entry name" value="SBP_1_CS"/>
</dbReference>
<feature type="chain" id="PRO_5043398691" evidence="9">
    <location>
        <begin position="27"/>
        <end position="338"/>
    </location>
</feature>
<keyword evidence="7" id="KW-0406">Ion transport</keyword>
<evidence type="ECO:0000313" key="11">
    <source>
        <dbReference type="Proteomes" id="UP001269968"/>
    </source>
</evidence>
<dbReference type="CDD" id="cd13543">
    <property type="entry name" value="PBP2_Fbp"/>
    <property type="match status" value="1"/>
</dbReference>
<sequence>MKLSFGLLSSAVLFASGLALSASATAAENDEGIVIYNAQHENLVKSWVDGFTKETGIKVTLRNGSDTELGNQLVQEGKSSPADVFLTENSPSMVLVDNANLFAPLDNATLAQVPSDYRPSHGRWIGIAARSTVFVYNPSKFTDAQLPKSLADLAKPEWKGRWAASPSGADFQAIVSAYLELKGEQATQAWLKGMKENFTAYKGNSTVMKAVNAGQIDSGVIYHYYRFVDQAKTGENSNNTKLYYFKHKDPGAFVSISGGGVLASSKHAKDAQAFIKWITGKSGQEILRTNDAFEYAVGVNAASNDKLVPLKDLDAPKVDAAKLNSKKVVDLMTQAGLL</sequence>
<keyword evidence="3" id="KW-0410">Iron transport</keyword>
<dbReference type="InterPro" id="IPR026045">
    <property type="entry name" value="Ferric-bd"/>
</dbReference>
<dbReference type="PIRSF" id="PIRSF002825">
    <property type="entry name" value="CfbpA"/>
    <property type="match status" value="1"/>
</dbReference>
<protein>
    <submittedName>
        <fullName evidence="10">Iron ABC transporter substrate-binding protein</fullName>
    </submittedName>
</protein>
<dbReference type="GO" id="GO:0055085">
    <property type="term" value="P:transmembrane transport"/>
    <property type="evidence" value="ECO:0007669"/>
    <property type="project" value="InterPro"/>
</dbReference>
<reference evidence="10" key="1">
    <citation type="submission" date="2023-11" db="EMBL/GenBank/DDBJ databases">
        <title>Comparative genomics revealed phylogeny of phytopathogenic Pectobacterium aroidearum based on whole-genome sequencing and function of putative horizontal acquire islands in P. aroidearum PccS1.</title>
        <authorList>
            <person name="Fan J."/>
            <person name="Yang L."/>
        </authorList>
    </citation>
    <scope>NUCLEOTIDE SEQUENCE</scope>
    <source>
        <strain evidence="10">NJAU140</strain>
    </source>
</reference>
<keyword evidence="5 9" id="KW-0732">Signal</keyword>
<dbReference type="SUPFAM" id="SSF53850">
    <property type="entry name" value="Periplasmic binding protein-like II"/>
    <property type="match status" value="1"/>
</dbReference>
<evidence type="ECO:0000256" key="8">
    <source>
        <dbReference type="PIRSR" id="PIRSR002825-1"/>
    </source>
</evidence>
<dbReference type="GO" id="GO:0030288">
    <property type="term" value="C:outer membrane-bounded periplasmic space"/>
    <property type="evidence" value="ECO:0007669"/>
    <property type="project" value="TreeGrafter"/>
</dbReference>
<evidence type="ECO:0000256" key="2">
    <source>
        <dbReference type="ARBA" id="ARBA00022448"/>
    </source>
</evidence>
<comment type="caution">
    <text evidence="10">The sequence shown here is derived from an EMBL/GenBank/DDBJ whole genome shotgun (WGS) entry which is preliminary data.</text>
</comment>
<feature type="signal peptide" evidence="9">
    <location>
        <begin position="1"/>
        <end position="26"/>
    </location>
</feature>
<dbReference type="GO" id="GO:0006826">
    <property type="term" value="P:iron ion transport"/>
    <property type="evidence" value="ECO:0007669"/>
    <property type="project" value="UniProtKB-KW"/>
</dbReference>